<organism evidence="3 4">
    <name type="scientific">Coemansia javaensis</name>
    <dbReference type="NCBI Taxonomy" id="2761396"/>
    <lineage>
        <taxon>Eukaryota</taxon>
        <taxon>Fungi</taxon>
        <taxon>Fungi incertae sedis</taxon>
        <taxon>Zoopagomycota</taxon>
        <taxon>Kickxellomycotina</taxon>
        <taxon>Kickxellomycetes</taxon>
        <taxon>Kickxellales</taxon>
        <taxon>Kickxellaceae</taxon>
        <taxon>Coemansia</taxon>
    </lineage>
</organism>
<sequence length="529" mass="55782">MGLDDSSQRNLDRVGGIIAAVLFAACLAAHVWQWVRHRCHPLAASTAFLVLRTVGWLLAFIGAVQGDALLNKRGYIANAVAFWLLPLTGLLLLARWDATRRGARWSARSWGGTGAAAILCLGFGALDAAGQITWLNNPADGPSVAMKIASVGLLVVVGIYALVGLFFNFREALFYQRPSVRWAFFLTATLLVLRCVFWMLVGTGIIQFDEVKRLIFLFCLGTTFEIGAAAVWGFMSVARHLHPKGEAPAAEMESLRPEPAAAGKPASANKPLPADTAIPAHEYMASQRSDKSEVTRPDSEAEAETSDDYSASAYNTIAMPQPAAAAGTIGHAYAGAPGRQPSYRSSYSSPYQPPPAHGAVVGPPPGGSPAMHSPMQQHVMVPVQSQPMQIHSQPQIMVQSQPHIMVQSQPQLVQVQLQPRPVTSQPVGVPAYTTGVSSAPPPAGDPGISFAPAAQEPYAGASAPPTTFVKTPYPQGPAAAESQSYVDQPRAVHAPHRVDGDAASHSDPDHGPGAPAADPPAAPAAGPRE</sequence>
<keyword evidence="2" id="KW-0812">Transmembrane</keyword>
<feature type="transmembrane region" description="Helical" evidence="2">
    <location>
        <begin position="214"/>
        <end position="235"/>
    </location>
</feature>
<dbReference type="AlphaFoldDB" id="A0A9W8H440"/>
<feature type="transmembrane region" description="Helical" evidence="2">
    <location>
        <begin position="182"/>
        <end position="208"/>
    </location>
</feature>
<dbReference type="OrthoDB" id="5564662at2759"/>
<feature type="compositionally biased region" description="Low complexity" evidence="1">
    <location>
        <begin position="337"/>
        <end position="350"/>
    </location>
</feature>
<protein>
    <submittedName>
        <fullName evidence="3">Uncharacterized protein</fullName>
    </submittedName>
</protein>
<feature type="transmembrane region" description="Helical" evidence="2">
    <location>
        <begin position="14"/>
        <end position="35"/>
    </location>
</feature>
<name>A0A9W8H440_9FUNG</name>
<keyword evidence="2" id="KW-1133">Transmembrane helix</keyword>
<feature type="transmembrane region" description="Helical" evidence="2">
    <location>
        <begin position="148"/>
        <end position="170"/>
    </location>
</feature>
<proteinExistence type="predicted"/>
<accession>A0A9W8H440</accession>
<comment type="caution">
    <text evidence="3">The sequence shown here is derived from an EMBL/GenBank/DDBJ whole genome shotgun (WGS) entry which is preliminary data.</text>
</comment>
<dbReference type="Proteomes" id="UP001140217">
    <property type="component" value="Unassembled WGS sequence"/>
</dbReference>
<keyword evidence="2" id="KW-0472">Membrane</keyword>
<feature type="compositionally biased region" description="Pro residues" evidence="1">
    <location>
        <begin position="351"/>
        <end position="367"/>
    </location>
</feature>
<evidence type="ECO:0000313" key="4">
    <source>
        <dbReference type="Proteomes" id="UP001140217"/>
    </source>
</evidence>
<gene>
    <name evidence="3" type="ORF">H4R18_004956</name>
</gene>
<dbReference type="EMBL" id="JANBUL010000266">
    <property type="protein sequence ID" value="KAJ2777804.1"/>
    <property type="molecule type" value="Genomic_DNA"/>
</dbReference>
<feature type="region of interest" description="Disordered" evidence="1">
    <location>
        <begin position="433"/>
        <end position="529"/>
    </location>
</feature>
<feature type="transmembrane region" description="Helical" evidence="2">
    <location>
        <begin position="115"/>
        <end position="136"/>
    </location>
</feature>
<feature type="region of interest" description="Disordered" evidence="1">
    <location>
        <begin position="248"/>
        <end position="309"/>
    </location>
</feature>
<evidence type="ECO:0000256" key="1">
    <source>
        <dbReference type="SAM" id="MobiDB-lite"/>
    </source>
</evidence>
<keyword evidence="4" id="KW-1185">Reference proteome</keyword>
<feature type="compositionally biased region" description="Basic and acidic residues" evidence="1">
    <location>
        <begin position="496"/>
        <end position="510"/>
    </location>
</feature>
<feature type="region of interest" description="Disordered" evidence="1">
    <location>
        <begin position="337"/>
        <end position="373"/>
    </location>
</feature>
<evidence type="ECO:0000256" key="2">
    <source>
        <dbReference type="SAM" id="Phobius"/>
    </source>
</evidence>
<reference evidence="3" key="1">
    <citation type="submission" date="2022-07" db="EMBL/GenBank/DDBJ databases">
        <title>Phylogenomic reconstructions and comparative analyses of Kickxellomycotina fungi.</title>
        <authorList>
            <person name="Reynolds N.K."/>
            <person name="Stajich J.E."/>
            <person name="Barry K."/>
            <person name="Grigoriev I.V."/>
            <person name="Crous P."/>
            <person name="Smith M.E."/>
        </authorList>
    </citation>
    <scope>NUCLEOTIDE SEQUENCE</scope>
    <source>
        <strain evidence="3">NBRC 105414</strain>
    </source>
</reference>
<feature type="transmembrane region" description="Helical" evidence="2">
    <location>
        <begin position="75"/>
        <end position="94"/>
    </location>
</feature>
<evidence type="ECO:0000313" key="3">
    <source>
        <dbReference type="EMBL" id="KAJ2777804.1"/>
    </source>
</evidence>
<feature type="compositionally biased region" description="Basic and acidic residues" evidence="1">
    <location>
        <begin position="288"/>
        <end position="299"/>
    </location>
</feature>
<feature type="transmembrane region" description="Helical" evidence="2">
    <location>
        <begin position="42"/>
        <end position="63"/>
    </location>
</feature>